<sequence length="227" mass="24929">MDRHNLLVGVNGASASKPVKLSANTKTDISRETSDPSEPAIRFSSPVLRVSMPTSSFRRARLTFKCPNGYAENWDQACFLFTWPSPELPSPDAANPGTEDTAPHYVKAGIENINGTPLGAFVANNGSLDFSALLLEEGEVEQGFTLEAIKYDFRLVIMLVRKRPDGKETKIPVRVIYWALEGGSRHENLWVGVYASRPDAGSNKPGPLEVDILEFEVEDEHGTVNLV</sequence>
<reference evidence="2 3" key="1">
    <citation type="submission" date="2017-06" db="EMBL/GenBank/DDBJ databases">
        <title>Comparative genomic analysis of Ambrosia Fusariam Clade fungi.</title>
        <authorList>
            <person name="Stajich J.E."/>
            <person name="Carrillo J."/>
            <person name="Kijimoto T."/>
            <person name="Eskalen A."/>
            <person name="O'Donnell K."/>
            <person name="Kasson M."/>
        </authorList>
    </citation>
    <scope>NUCLEOTIDE SEQUENCE [LARGE SCALE GENOMIC DNA]</scope>
    <source>
        <strain evidence="2">UCR3666</strain>
    </source>
</reference>
<evidence type="ECO:0000313" key="2">
    <source>
        <dbReference type="EMBL" id="RMJ16672.1"/>
    </source>
</evidence>
<dbReference type="Gene3D" id="2.60.120.200">
    <property type="match status" value="1"/>
</dbReference>
<proteinExistence type="predicted"/>
<dbReference type="OrthoDB" id="42525at2759"/>
<name>A0A3M2SHS2_9HYPO</name>
<organism evidence="2 3">
    <name type="scientific">Fusarium kuroshium</name>
    <dbReference type="NCBI Taxonomy" id="2010991"/>
    <lineage>
        <taxon>Eukaryota</taxon>
        <taxon>Fungi</taxon>
        <taxon>Dikarya</taxon>
        <taxon>Ascomycota</taxon>
        <taxon>Pezizomycotina</taxon>
        <taxon>Sordariomycetes</taxon>
        <taxon>Hypocreomycetidae</taxon>
        <taxon>Hypocreales</taxon>
        <taxon>Nectriaceae</taxon>
        <taxon>Fusarium</taxon>
        <taxon>Fusarium solani species complex</taxon>
    </lineage>
</organism>
<dbReference type="Pfam" id="PF07081">
    <property type="entry name" value="DUF1349"/>
    <property type="match status" value="1"/>
</dbReference>
<evidence type="ECO:0000256" key="1">
    <source>
        <dbReference type="SAM" id="MobiDB-lite"/>
    </source>
</evidence>
<dbReference type="AlphaFoldDB" id="A0A3M2SHS2"/>
<dbReference type="InterPro" id="IPR009784">
    <property type="entry name" value="DUF1349"/>
</dbReference>
<dbReference type="PANTHER" id="PTHR35332:SF2">
    <property type="entry name" value="REGULATION OF ENOLASE PROTEIN 1"/>
    <property type="match status" value="1"/>
</dbReference>
<keyword evidence="3" id="KW-1185">Reference proteome</keyword>
<protein>
    <submittedName>
        <fullName evidence="2">Uncharacterized protein</fullName>
    </submittedName>
</protein>
<dbReference type="PANTHER" id="PTHR35332">
    <property type="entry name" value="REGULATION OF ENOLASE PROTEIN 1"/>
    <property type="match status" value="1"/>
</dbReference>
<gene>
    <name evidence="2" type="ORF">CDV36_003698</name>
</gene>
<comment type="caution">
    <text evidence="2">The sequence shown here is derived from an EMBL/GenBank/DDBJ whole genome shotgun (WGS) entry which is preliminary data.</text>
</comment>
<evidence type="ECO:0000313" key="3">
    <source>
        <dbReference type="Proteomes" id="UP000277212"/>
    </source>
</evidence>
<dbReference type="EMBL" id="NKUJ01000044">
    <property type="protein sequence ID" value="RMJ16672.1"/>
    <property type="molecule type" value="Genomic_DNA"/>
</dbReference>
<feature type="region of interest" description="Disordered" evidence="1">
    <location>
        <begin position="18"/>
        <end position="40"/>
    </location>
</feature>
<dbReference type="Proteomes" id="UP000277212">
    <property type="component" value="Unassembled WGS sequence"/>
</dbReference>
<accession>A0A3M2SHS2</accession>